<dbReference type="AlphaFoldDB" id="A0A0M3J145"/>
<evidence type="ECO:0000259" key="1">
    <source>
        <dbReference type="SMART" id="SM00329"/>
    </source>
</evidence>
<reference evidence="4" key="1">
    <citation type="submission" date="2017-02" db="UniProtKB">
        <authorList>
            <consortium name="WormBaseParasite"/>
        </authorList>
    </citation>
    <scope>IDENTIFICATION</scope>
</reference>
<dbReference type="Proteomes" id="UP000267096">
    <property type="component" value="Unassembled WGS sequence"/>
</dbReference>
<evidence type="ECO:0000313" key="3">
    <source>
        <dbReference type="Proteomes" id="UP000267096"/>
    </source>
</evidence>
<dbReference type="PANTHER" id="PTHR10504">
    <property type="entry name" value="BACTERICIDAL PERMEABILITY-INCREASING BPI PROTEIN-RELATED"/>
    <property type="match status" value="1"/>
</dbReference>
<reference evidence="2 3" key="2">
    <citation type="submission" date="2018-11" db="EMBL/GenBank/DDBJ databases">
        <authorList>
            <consortium name="Pathogen Informatics"/>
        </authorList>
    </citation>
    <scope>NUCLEOTIDE SEQUENCE [LARGE SCALE GENOMIC DNA]</scope>
</reference>
<organism evidence="4">
    <name type="scientific">Anisakis simplex</name>
    <name type="common">Herring worm</name>
    <dbReference type="NCBI Taxonomy" id="6269"/>
    <lineage>
        <taxon>Eukaryota</taxon>
        <taxon>Metazoa</taxon>
        <taxon>Ecdysozoa</taxon>
        <taxon>Nematoda</taxon>
        <taxon>Chromadorea</taxon>
        <taxon>Rhabditida</taxon>
        <taxon>Spirurina</taxon>
        <taxon>Ascaridomorpha</taxon>
        <taxon>Ascaridoidea</taxon>
        <taxon>Anisakidae</taxon>
        <taxon>Anisakis</taxon>
        <taxon>Anisakis simplex complex</taxon>
    </lineage>
</organism>
<dbReference type="SUPFAM" id="SSF55394">
    <property type="entry name" value="Bactericidal permeability-increasing protein, BPI"/>
    <property type="match status" value="1"/>
</dbReference>
<dbReference type="Pfam" id="PF02886">
    <property type="entry name" value="LBP_BPI_CETP_C"/>
    <property type="match status" value="1"/>
</dbReference>
<dbReference type="InterPro" id="IPR017943">
    <property type="entry name" value="Bactericidal_perm-incr_a/b_dom"/>
</dbReference>
<evidence type="ECO:0000313" key="4">
    <source>
        <dbReference type="WBParaSite" id="ASIM_0000124001-mRNA-1"/>
    </source>
</evidence>
<dbReference type="GO" id="GO:0005615">
    <property type="term" value="C:extracellular space"/>
    <property type="evidence" value="ECO:0007669"/>
    <property type="project" value="TreeGrafter"/>
</dbReference>
<gene>
    <name evidence="2" type="ORF">ASIM_LOCUS1128</name>
</gene>
<protein>
    <submittedName>
        <fullName evidence="4">BPI2 domain-containing protein</fullName>
    </submittedName>
</protein>
<dbReference type="EMBL" id="UYRR01001057">
    <property type="protein sequence ID" value="VDK18442.1"/>
    <property type="molecule type" value="Genomic_DNA"/>
</dbReference>
<dbReference type="SMART" id="SM00329">
    <property type="entry name" value="BPI2"/>
    <property type="match status" value="1"/>
</dbReference>
<dbReference type="WBParaSite" id="ASIM_0000124001-mRNA-1">
    <property type="protein sequence ID" value="ASIM_0000124001-mRNA-1"/>
    <property type="gene ID" value="ASIM_0000124001"/>
</dbReference>
<dbReference type="GO" id="GO:0008289">
    <property type="term" value="F:lipid binding"/>
    <property type="evidence" value="ECO:0007669"/>
    <property type="project" value="InterPro"/>
</dbReference>
<evidence type="ECO:0000313" key="2">
    <source>
        <dbReference type="EMBL" id="VDK18442.1"/>
    </source>
</evidence>
<accession>A0A0M3J145</accession>
<dbReference type="Gene3D" id="3.15.20.10">
    <property type="entry name" value="Bactericidal permeability-increasing protein, domain 2"/>
    <property type="match status" value="1"/>
</dbReference>
<proteinExistence type="predicted"/>
<keyword evidence="3" id="KW-1185">Reference proteome</keyword>
<dbReference type="InterPro" id="IPR001124">
    <property type="entry name" value="Lipid-bd_serum_glycop_C"/>
</dbReference>
<sequence length="371" mass="41466">MSCDAVIRSMVARLSPKLHEQINQGLTDTLAESIQTKICEVIDIYVRKIDARLKSLAQYSPVTVEQKSITSQLILDTTLSDEVALSNGFLDLPLKGDFIAPDDPVRTPFFPSPISKSDADTDRMIYVYVSDYVINSFFYQLDRLGNFRINLHAIPEVKQMLSLNCDQTNGGGAAAEGAQARSCLGSILANPEQYTDGKGRLEARVRSPPVVVLNDVGAHIGLNLSVDLSYKEADEDEQVKAVLMTVNVKLQLYAKHLSIRNVSPKHEHQQLRINTTISITHLEVTSAMAYVDSMNDFAMNLPQFLEERKSLIEEIVRKNLHVVIPLSVNDELIGVNSVYGEFRSRTLVLGFDVDLHEKLFEHFSLMNSNTR</sequence>
<name>A0A0M3J145_ANISI</name>
<dbReference type="OrthoDB" id="5877603at2759"/>
<dbReference type="InterPro" id="IPR032942">
    <property type="entry name" value="BPI/LBP/Plunc"/>
</dbReference>
<dbReference type="PANTHER" id="PTHR10504:SF133">
    <property type="entry name" value="LIPID-BINDING SERUM GLYCOPROTEIN C-TERMINAL DOMAIN-CONTAINING PROTEIN"/>
    <property type="match status" value="1"/>
</dbReference>
<feature type="domain" description="Lipid-binding serum glycoprotein C-terminal" evidence="1">
    <location>
        <begin position="119"/>
        <end position="351"/>
    </location>
</feature>